<keyword evidence="3 4" id="KW-0808">Transferase</keyword>
<dbReference type="Proteomes" id="UP000242699">
    <property type="component" value="Unassembled WGS sequence"/>
</dbReference>
<dbReference type="Gene3D" id="3.40.640.10">
    <property type="entry name" value="Type I PLP-dependent aspartate aminotransferase-like (Major domain)"/>
    <property type="match status" value="1"/>
</dbReference>
<protein>
    <recommendedName>
        <fullName evidence="4">Aminotransferase</fullName>
        <ecNumber evidence="4">2.6.1.-</ecNumber>
    </recommendedName>
</protein>
<dbReference type="AlphaFoldDB" id="A0A2T2X864"/>
<evidence type="ECO:0000256" key="3">
    <source>
        <dbReference type="ARBA" id="ARBA00022679"/>
    </source>
</evidence>
<dbReference type="EMBL" id="PXYT01000008">
    <property type="protein sequence ID" value="PSR30638.1"/>
    <property type="molecule type" value="Genomic_DNA"/>
</dbReference>
<evidence type="ECO:0000259" key="5">
    <source>
        <dbReference type="Pfam" id="PF00155"/>
    </source>
</evidence>
<name>A0A2T2X864_9FIRM</name>
<evidence type="ECO:0000256" key="1">
    <source>
        <dbReference type="ARBA" id="ARBA00001933"/>
    </source>
</evidence>
<dbReference type="PROSITE" id="PS00105">
    <property type="entry name" value="AA_TRANSFER_CLASS_1"/>
    <property type="match status" value="1"/>
</dbReference>
<keyword evidence="2 4" id="KW-0032">Aminotransferase</keyword>
<dbReference type="InterPro" id="IPR050881">
    <property type="entry name" value="LL-DAP_aminotransferase"/>
</dbReference>
<dbReference type="PANTHER" id="PTHR42832:SF3">
    <property type="entry name" value="L-GLUTAMINE--4-(METHYLSULFANYL)-2-OXOBUTANOATE AMINOTRANSFERASE"/>
    <property type="match status" value="1"/>
</dbReference>
<dbReference type="GO" id="GO:0030170">
    <property type="term" value="F:pyridoxal phosphate binding"/>
    <property type="evidence" value="ECO:0007669"/>
    <property type="project" value="InterPro"/>
</dbReference>
<dbReference type="InterPro" id="IPR004839">
    <property type="entry name" value="Aminotransferase_I/II_large"/>
</dbReference>
<organism evidence="6 7">
    <name type="scientific">Sulfobacillus benefaciens</name>
    <dbReference type="NCBI Taxonomy" id="453960"/>
    <lineage>
        <taxon>Bacteria</taxon>
        <taxon>Bacillati</taxon>
        <taxon>Bacillota</taxon>
        <taxon>Clostridia</taxon>
        <taxon>Eubacteriales</taxon>
        <taxon>Clostridiales Family XVII. Incertae Sedis</taxon>
        <taxon>Sulfobacillus</taxon>
    </lineage>
</organism>
<evidence type="ECO:0000256" key="2">
    <source>
        <dbReference type="ARBA" id="ARBA00022576"/>
    </source>
</evidence>
<comment type="caution">
    <text evidence="6">The sequence shown here is derived from an EMBL/GenBank/DDBJ whole genome shotgun (WGS) entry which is preliminary data.</text>
</comment>
<comment type="cofactor">
    <cofactor evidence="1 4">
        <name>pyridoxal 5'-phosphate</name>
        <dbReference type="ChEBI" id="CHEBI:597326"/>
    </cofactor>
</comment>
<accession>A0A2T2X864</accession>
<evidence type="ECO:0000313" key="7">
    <source>
        <dbReference type="Proteomes" id="UP000242699"/>
    </source>
</evidence>
<feature type="domain" description="Aminotransferase class I/classII large" evidence="5">
    <location>
        <begin position="31"/>
        <end position="381"/>
    </location>
</feature>
<proteinExistence type="inferred from homology"/>
<dbReference type="Pfam" id="PF00155">
    <property type="entry name" value="Aminotran_1_2"/>
    <property type="match status" value="1"/>
</dbReference>
<dbReference type="GO" id="GO:0008483">
    <property type="term" value="F:transaminase activity"/>
    <property type="evidence" value="ECO:0007669"/>
    <property type="project" value="UniProtKB-KW"/>
</dbReference>
<dbReference type="NCBIfam" id="NF006756">
    <property type="entry name" value="PRK09276.1"/>
    <property type="match status" value="1"/>
</dbReference>
<evidence type="ECO:0000256" key="4">
    <source>
        <dbReference type="RuleBase" id="RU000481"/>
    </source>
</evidence>
<reference evidence="6 7" key="1">
    <citation type="journal article" date="2014" name="BMC Genomics">
        <title>Comparison of environmental and isolate Sulfobacillus genomes reveals diverse carbon, sulfur, nitrogen, and hydrogen metabolisms.</title>
        <authorList>
            <person name="Justice N.B."/>
            <person name="Norman A."/>
            <person name="Brown C.T."/>
            <person name="Singh A."/>
            <person name="Thomas B.C."/>
            <person name="Banfield J.F."/>
        </authorList>
    </citation>
    <scope>NUCLEOTIDE SEQUENCE [LARGE SCALE GENOMIC DNA]</scope>
    <source>
        <strain evidence="6">AMDSBA1</strain>
    </source>
</reference>
<dbReference type="EC" id="2.6.1.-" evidence="4"/>
<dbReference type="PANTHER" id="PTHR42832">
    <property type="entry name" value="AMINO ACID AMINOTRANSFERASE"/>
    <property type="match status" value="1"/>
</dbReference>
<evidence type="ECO:0000313" key="6">
    <source>
        <dbReference type="EMBL" id="PSR30638.1"/>
    </source>
</evidence>
<comment type="similarity">
    <text evidence="4">Belongs to the class-I pyridoxal-phosphate-dependent aminotransferase family.</text>
</comment>
<dbReference type="InterPro" id="IPR015424">
    <property type="entry name" value="PyrdxlP-dep_Trfase"/>
</dbReference>
<gene>
    <name evidence="6" type="ORF">C7B43_04925</name>
</gene>
<dbReference type="InterPro" id="IPR015421">
    <property type="entry name" value="PyrdxlP-dep_Trfase_major"/>
</dbReference>
<dbReference type="InterPro" id="IPR015422">
    <property type="entry name" value="PyrdxlP-dep_Trfase_small"/>
</dbReference>
<dbReference type="InterPro" id="IPR004838">
    <property type="entry name" value="NHTrfase_class1_PyrdxlP-BS"/>
</dbReference>
<dbReference type="Gene3D" id="3.90.1150.10">
    <property type="entry name" value="Aspartate Aminotransferase, domain 1"/>
    <property type="match status" value="1"/>
</dbReference>
<dbReference type="CDD" id="cd00609">
    <property type="entry name" value="AAT_like"/>
    <property type="match status" value="1"/>
</dbReference>
<dbReference type="SUPFAM" id="SSF53383">
    <property type="entry name" value="PLP-dependent transferases"/>
    <property type="match status" value="1"/>
</dbReference>
<sequence>MQPASRMNQIPPYLFLELDKLVAKQRQLGRDVISLGIGDPDRPTIPVAVDALKLAVDNPDTHRYPNYLGSEAFRQSISHWYHQRFGVDLDPASEVIGLIGSKEGIAHLIWAMAGPGDIVLVPDPAYPVYHTQSILAGAQSYPLPLTAENQFLPDLNAIPEDIWNRAKILWLNYPNNPTGAVATREFYQEAVRLCLLHDVLLASDGAYLDIGFDGYRAPSLLEIPGAKEIAIEFYSLSKPFNMTGWRIAAAVGNPQAIGLLGTLKSNLDSGPFTAIQDAARATLESNPWPFIQSMNQLYQDRRDLAVQALNNMGIAISPPRSTFYLWFQAPFGMTSQEATNYFVHHADVVLTPGEAYGKHGEGWLRISLTIDTLRLQEGLDRMARALRDHPPA</sequence>